<evidence type="ECO:0000256" key="1">
    <source>
        <dbReference type="ARBA" id="ARBA00001966"/>
    </source>
</evidence>
<dbReference type="PROSITE" id="PS00163">
    <property type="entry name" value="FUMARATE_LYASES"/>
    <property type="match status" value="1"/>
</dbReference>
<evidence type="ECO:0000256" key="11">
    <source>
        <dbReference type="ARBA" id="ARBA00023239"/>
    </source>
</evidence>
<keyword evidence="16" id="KW-1185">Reference proteome</keyword>
<dbReference type="GO" id="GO:0046872">
    <property type="term" value="F:metal ion binding"/>
    <property type="evidence" value="ECO:0007669"/>
    <property type="project" value="UniProtKB-KW"/>
</dbReference>
<dbReference type="InterPro" id="IPR004647">
    <property type="entry name" value="Fe-S_hydro-lyase_TtdB-typ_cat"/>
</dbReference>
<dbReference type="EMBL" id="JTDE01000475">
    <property type="protein sequence ID" value="KAF7261134.1"/>
    <property type="molecule type" value="Genomic_DNA"/>
</dbReference>
<dbReference type="NCBIfam" id="TIGR00722">
    <property type="entry name" value="ttdA_fumA_fumB"/>
    <property type="match status" value="1"/>
</dbReference>
<dbReference type="PIRSF" id="PIRSF001394">
    <property type="entry name" value="Fe_dep_fumar_hy"/>
    <property type="match status" value="1"/>
</dbReference>
<dbReference type="GO" id="GO:0042803">
    <property type="term" value="F:protein homodimerization activity"/>
    <property type="evidence" value="ECO:0007669"/>
    <property type="project" value="UniProtKB-ARBA"/>
</dbReference>
<dbReference type="GO" id="GO:0051539">
    <property type="term" value="F:4 iron, 4 sulfur cluster binding"/>
    <property type="evidence" value="ECO:0007669"/>
    <property type="project" value="UniProtKB-KW"/>
</dbReference>
<evidence type="ECO:0000256" key="5">
    <source>
        <dbReference type="ARBA" id="ARBA00012921"/>
    </source>
</evidence>
<dbReference type="FunFam" id="3.20.130.10:FF:000001">
    <property type="entry name" value="Fumarate hydratase class I"/>
    <property type="match status" value="1"/>
</dbReference>
<feature type="domain" description="Fe-S hydro-lyase tartrate dehydratase alpha-type catalytic" evidence="13">
    <location>
        <begin position="107"/>
        <end position="363"/>
    </location>
</feature>
<dbReference type="PANTHER" id="PTHR30389:SF0">
    <property type="entry name" value="FUMARATE HYDRATASE CLASS I, AEROBIC"/>
    <property type="match status" value="1"/>
</dbReference>
<keyword evidence="9" id="KW-0408">Iron</keyword>
<dbReference type="SUPFAM" id="SSF117457">
    <property type="entry name" value="FumA C-terminal domain-like"/>
    <property type="match status" value="1"/>
</dbReference>
<dbReference type="Pfam" id="PF05683">
    <property type="entry name" value="Fumerase_C"/>
    <property type="match status" value="1"/>
</dbReference>
<dbReference type="GO" id="GO:0006099">
    <property type="term" value="P:tricarboxylic acid cycle"/>
    <property type="evidence" value="ECO:0007669"/>
    <property type="project" value="UniProtKB-KW"/>
</dbReference>
<comment type="catalytic activity">
    <reaction evidence="12">
        <text>(S)-malate = fumarate + H2O</text>
        <dbReference type="Rhea" id="RHEA:12460"/>
        <dbReference type="ChEBI" id="CHEBI:15377"/>
        <dbReference type="ChEBI" id="CHEBI:15589"/>
        <dbReference type="ChEBI" id="CHEBI:29806"/>
        <dbReference type="EC" id="4.2.1.2"/>
    </reaction>
    <physiologicalReaction direction="left-to-right" evidence="12">
        <dbReference type="Rhea" id="RHEA:12461"/>
    </physiologicalReaction>
    <physiologicalReaction direction="right-to-left" evidence="12">
        <dbReference type="Rhea" id="RHEA:12462"/>
    </physiologicalReaction>
</comment>
<dbReference type="PANTHER" id="PTHR30389">
    <property type="entry name" value="FUMARATE HYDRATASE-RELATED"/>
    <property type="match status" value="1"/>
</dbReference>
<protein>
    <recommendedName>
        <fullName evidence="5">fumarate hydratase</fullName>
        <ecNumber evidence="5">4.2.1.2</ecNumber>
    </recommendedName>
</protein>
<dbReference type="OrthoDB" id="411469at2759"/>
<accession>A0A8S9Z326</accession>
<evidence type="ECO:0000256" key="6">
    <source>
        <dbReference type="ARBA" id="ARBA00022485"/>
    </source>
</evidence>
<keyword evidence="10" id="KW-0411">Iron-sulfur</keyword>
<gene>
    <name evidence="15" type="ORF">EG68_01684</name>
</gene>
<evidence type="ECO:0000256" key="8">
    <source>
        <dbReference type="ARBA" id="ARBA00022723"/>
    </source>
</evidence>
<dbReference type="AlphaFoldDB" id="A0A8S9Z326"/>
<feature type="domain" description="Fe-S hydro-lyase tartrate dehydratase beta-type catalytic" evidence="14">
    <location>
        <begin position="371"/>
        <end position="577"/>
    </location>
</feature>
<keyword evidence="11" id="KW-0456">Lyase</keyword>
<evidence type="ECO:0000256" key="9">
    <source>
        <dbReference type="ARBA" id="ARBA00023004"/>
    </source>
</evidence>
<organism evidence="15 16">
    <name type="scientific">Paragonimus skrjabini miyazakii</name>
    <dbReference type="NCBI Taxonomy" id="59628"/>
    <lineage>
        <taxon>Eukaryota</taxon>
        <taxon>Metazoa</taxon>
        <taxon>Spiralia</taxon>
        <taxon>Lophotrochozoa</taxon>
        <taxon>Platyhelminthes</taxon>
        <taxon>Trematoda</taxon>
        <taxon>Digenea</taxon>
        <taxon>Plagiorchiida</taxon>
        <taxon>Troglotremata</taxon>
        <taxon>Troglotrematidae</taxon>
        <taxon>Paragonimus</taxon>
    </lineage>
</organism>
<evidence type="ECO:0000256" key="3">
    <source>
        <dbReference type="ARBA" id="ARBA00008876"/>
    </source>
</evidence>
<dbReference type="NCBIfam" id="TIGR00723">
    <property type="entry name" value="ttdB_fumA_fumB"/>
    <property type="match status" value="1"/>
</dbReference>
<evidence type="ECO:0000256" key="10">
    <source>
        <dbReference type="ARBA" id="ARBA00023014"/>
    </source>
</evidence>
<dbReference type="EC" id="4.2.1.2" evidence="5"/>
<dbReference type="Pfam" id="PF05681">
    <property type="entry name" value="Fumerase"/>
    <property type="match status" value="1"/>
</dbReference>
<comment type="pathway">
    <text evidence="2">Carbohydrate metabolism; tricarboxylic acid cycle; (S)-malate from fumarate: step 1/1.</text>
</comment>
<dbReference type="Gene3D" id="3.20.130.10">
    <property type="entry name" value="Fe-S hydro-lyase, tartrate dehydratase beta-type, catalytic domain"/>
    <property type="match status" value="1"/>
</dbReference>
<sequence length="580" mass="63729">MLRPLRLALERRGLPHFKQGLATQSVKPFVYQDIFETTKPVHRGVPFKKISGDYVSSLEVAGQKILKVKSEALQLLASEAIVDISHLLRPSHLQVKDVHSANWYGIQFLANILKDSEASSNDKFVALELLKNANVAAGMVLPGCQDTGTAICMGKKGQYVWTDGNDAEAISRGVYDTYTNRNLRYSQVAPLDMFTEKNTGTNLPAQIEIYSTEGNEYNFLFITKGGGSANKTFLYQQTKALLNPDKLYSFVNEKIKTLGTAACPPYHLALVVGGTSAEMTLKTVKLASCKYLDYLPTTGNEHGRAFRDLEAEARVLQLTRKVGIGAQFGGKYFCHDVRVIRLPRHGASCPVGIGVSCSADRQILGCITSDGLFLEQLETDPGKYLPDPSEVHLSGDVVKINLNRPMDQVLSELSRHPIRTRLSLTGTLVVARDIAHAKIKERLDAGEPMPRYMCDHPVYYAGPAKTPPGFASGSFGPTTAGRMDSYVEQFQAAGGSKIMLAKGNRSKQVTNACKKFGGFYLGSIGGPAAILAQDCIKKVEVLEYPELGMEAIWRVEVENFPAFIVVDDKGNDFFQEWQVE</sequence>
<comment type="cofactor">
    <cofactor evidence="1">
        <name>[4Fe-4S] cluster</name>
        <dbReference type="ChEBI" id="CHEBI:49883"/>
    </cofactor>
</comment>
<dbReference type="InterPro" id="IPR020557">
    <property type="entry name" value="Fumarate_lyase_CS"/>
</dbReference>
<evidence type="ECO:0000313" key="16">
    <source>
        <dbReference type="Proteomes" id="UP000822476"/>
    </source>
</evidence>
<keyword evidence="6" id="KW-0004">4Fe-4S</keyword>
<comment type="caution">
    <text evidence="15">The sequence shown here is derived from an EMBL/GenBank/DDBJ whole genome shotgun (WGS) entry which is preliminary data.</text>
</comment>
<evidence type="ECO:0000256" key="7">
    <source>
        <dbReference type="ARBA" id="ARBA00022532"/>
    </source>
</evidence>
<evidence type="ECO:0000256" key="2">
    <source>
        <dbReference type="ARBA" id="ARBA00004859"/>
    </source>
</evidence>
<proteinExistence type="inferred from homology"/>
<evidence type="ECO:0000256" key="4">
    <source>
        <dbReference type="ARBA" id="ARBA00011738"/>
    </source>
</evidence>
<evidence type="ECO:0000313" key="15">
    <source>
        <dbReference type="EMBL" id="KAF7261134.1"/>
    </source>
</evidence>
<reference evidence="15" key="1">
    <citation type="submission" date="2019-07" db="EMBL/GenBank/DDBJ databases">
        <title>Annotation for the trematode Paragonimus miyazaki's.</title>
        <authorList>
            <person name="Choi Y.-J."/>
        </authorList>
    </citation>
    <scope>NUCLEOTIDE SEQUENCE</scope>
    <source>
        <strain evidence="15">Japan</strain>
    </source>
</reference>
<comment type="similarity">
    <text evidence="3">Belongs to the class-I fumarase family.</text>
</comment>
<dbReference type="InterPro" id="IPR011167">
    <property type="entry name" value="Fe_dep_fumarate_hydratase"/>
</dbReference>
<dbReference type="InterPro" id="IPR004646">
    <property type="entry name" value="Fe-S_hydro-lyase_TtdA-typ_cat"/>
</dbReference>
<dbReference type="InterPro" id="IPR051208">
    <property type="entry name" value="Class-I_Fumarase/Tartrate_DH"/>
</dbReference>
<keyword evidence="7" id="KW-0816">Tricarboxylic acid cycle</keyword>
<dbReference type="InterPro" id="IPR036660">
    <property type="entry name" value="Fe-S_hydroAse_TtdB_cat_sf"/>
</dbReference>
<comment type="subunit">
    <text evidence="4">Homodimer.</text>
</comment>
<dbReference type="GO" id="GO:0006106">
    <property type="term" value="P:fumarate metabolic process"/>
    <property type="evidence" value="ECO:0007669"/>
    <property type="project" value="UniProtKB-ARBA"/>
</dbReference>
<evidence type="ECO:0000259" key="14">
    <source>
        <dbReference type="Pfam" id="PF05683"/>
    </source>
</evidence>
<keyword evidence="8" id="KW-0479">Metal-binding</keyword>
<name>A0A8S9Z326_9TREM</name>
<evidence type="ECO:0000256" key="12">
    <source>
        <dbReference type="ARBA" id="ARBA00051302"/>
    </source>
</evidence>
<dbReference type="Proteomes" id="UP000822476">
    <property type="component" value="Unassembled WGS sequence"/>
</dbReference>
<evidence type="ECO:0000259" key="13">
    <source>
        <dbReference type="Pfam" id="PF05681"/>
    </source>
</evidence>
<dbReference type="GO" id="GO:0004333">
    <property type="term" value="F:fumarate hydratase activity"/>
    <property type="evidence" value="ECO:0007669"/>
    <property type="project" value="UniProtKB-EC"/>
</dbReference>